<dbReference type="Proteomes" id="UP000789366">
    <property type="component" value="Unassembled WGS sequence"/>
</dbReference>
<evidence type="ECO:0000313" key="2">
    <source>
        <dbReference type="Proteomes" id="UP000789366"/>
    </source>
</evidence>
<protein>
    <submittedName>
        <fullName evidence="1">9408_t:CDS:1</fullName>
    </submittedName>
</protein>
<reference evidence="1" key="1">
    <citation type="submission" date="2021-06" db="EMBL/GenBank/DDBJ databases">
        <authorList>
            <person name="Kallberg Y."/>
            <person name="Tangrot J."/>
            <person name="Rosling A."/>
        </authorList>
    </citation>
    <scope>NUCLEOTIDE SEQUENCE</scope>
    <source>
        <strain evidence="1">28 12/20/2015</strain>
    </source>
</reference>
<sequence length="121" mass="14033">MDKTPQPERRRPNSPVDKPENPIVENNKGSQENIEELSHLPLDEAKIKAKKEIETLFDRYGVQAYQLDTRLIKIAIIQQNNKNNQRVANLPLDEAKQATQNEIQELLQKHQIELSRLDKSL</sequence>
<organism evidence="1 2">
    <name type="scientific">Cetraspora pellucida</name>
    <dbReference type="NCBI Taxonomy" id="1433469"/>
    <lineage>
        <taxon>Eukaryota</taxon>
        <taxon>Fungi</taxon>
        <taxon>Fungi incertae sedis</taxon>
        <taxon>Mucoromycota</taxon>
        <taxon>Glomeromycotina</taxon>
        <taxon>Glomeromycetes</taxon>
        <taxon>Diversisporales</taxon>
        <taxon>Gigasporaceae</taxon>
        <taxon>Cetraspora</taxon>
    </lineage>
</organism>
<keyword evidence="2" id="KW-1185">Reference proteome</keyword>
<accession>A0ACA9M164</accession>
<name>A0ACA9M164_9GLOM</name>
<dbReference type="EMBL" id="CAJVPW010005725">
    <property type="protein sequence ID" value="CAG8559489.1"/>
    <property type="molecule type" value="Genomic_DNA"/>
</dbReference>
<evidence type="ECO:0000313" key="1">
    <source>
        <dbReference type="EMBL" id="CAG8559489.1"/>
    </source>
</evidence>
<proteinExistence type="predicted"/>
<comment type="caution">
    <text evidence="1">The sequence shown here is derived from an EMBL/GenBank/DDBJ whole genome shotgun (WGS) entry which is preliminary data.</text>
</comment>
<gene>
    <name evidence="1" type="ORF">SPELUC_LOCUS5546</name>
</gene>